<feature type="domain" description="LCCL" evidence="6">
    <location>
        <begin position="1055"/>
        <end position="1121"/>
    </location>
</feature>
<dbReference type="Pfam" id="PF01477">
    <property type="entry name" value="PLAT"/>
    <property type="match status" value="1"/>
</dbReference>
<dbReference type="InterPro" id="IPR017229">
    <property type="entry name" value="Scavenger_rcpt_PxSR"/>
</dbReference>
<feature type="domain" description="PLAT" evidence="4">
    <location>
        <begin position="158"/>
        <end position="267"/>
    </location>
</feature>
<dbReference type="EMBL" id="AHZU02001579">
    <property type="protein sequence ID" value="KFG30937.1"/>
    <property type="molecule type" value="Genomic_DNA"/>
</dbReference>
<sequence length="1251" mass="134532">MGYRVVASLVGGLFLANSIGSVSATEWCRAAPEDGRPEYGVCLAAGEGSARYIIEIVPVVGPGIDLQSNVKLTVAGSDGSETKPIPIASEAFGTEKRVTVDRIDVGDPESVGVFITGNSAWKCKRITVWKDFRYWLFDCTGVLDPEHRDAIFTMSGNKMYQAIMQTGNDEHAGTSGGIELTLIGSERQSSPKLLVQDVRPGAERRIRFRAADVGDVTALVLRNTADTDPWYCEFVRIKTDDGRVFAFNVKRWIGTPYESAIRVSLKPSGDTDTPAQDVECHTRALELYSRIPENIGIFKVRCPMNCQASTFASVDGSSIHPMASSICAAAIHDGVLSPSGGEVVVSVVGELPEYTGSTLYPTGTVSTSFRSSPDIPSASFFVYRTDSIDEVDKDVRVVDAYGKLSSTGRLEIRRNGVWGSVCKQGDFTVFTIDSARKACHELGYLHGMYLEDGCDSVEGQYVCAGAKYPVSVAGVMCMGPEKSLADCTFEEPPARCADHSMDVAVRCTNTPPAEPPLGSLRIVDESGAPATNGVGRLQFYNEGWGSVCSDGWTRESEKVACLQMGYTGIKHGGYSDDGCDDVNGVNLCGPDTEKISAFGVACGGEETSLRHCPHEISSDIYCVHEEDIIVGCRGDGDPSGMGLFRTEDIPALSKRSLPPKIELNCGDRPLSQKQMGGQAGAMFVATCPEGCSEEPGSLKGTYIYTDDSPICKAAIHVGVVGPLGGNIVVVLGEGQDSFMESERNGVKSESFGRYDRTFMVSIPINSVKARTAKKYVDGATYAGRSAIPGGGKFPAFRESDTVTLVDVLPERFRWFAPEDFTGFRGRPEDYVDTEKLPGAKALTGFSDFTFALQMAVTGGKRKWRSILTQSGCEGFTFAIDDKDELVFEQNCHPKFISTGIKPAIGEPLHIAVSYYSPEKVVNIYVNGRQVVSEKTDFDFNLKSKLIIGRAADSESEYFIGHITALKVFSYALSPEQVRHVAAEAGSGLGAGGPVPRGERRTDDGRVCLSPCSSEEPLLNEIPKSSLPTNPAIQLTCEDTLRREEFNGITEQRFLVSCPSDCTSKVAQVYGSKVYTEASSLCKAALHSGALATQGGEVIIVTHSGLKSYSGSTGKNGVSSVGEDEPQLRSFSVLKAPNFRKLTCRDDGAFALKMNPGDKELVICPPGCLAASEGTVYGTKVYSPISSVCRAAIHSGHLTNEGGEVELQATGQHEEFKGSDKNGIQSVNSGWYLRAITFVRGAPVKPQQEELR</sequence>
<accession>A0A086JFL9</accession>
<keyword evidence="1" id="KW-1015">Disulfide bond</keyword>
<dbReference type="InterPro" id="IPR001024">
    <property type="entry name" value="PLAT/LH2_dom"/>
</dbReference>
<dbReference type="GO" id="GO:0016787">
    <property type="term" value="F:hydrolase activity"/>
    <property type="evidence" value="ECO:0007669"/>
    <property type="project" value="UniProtKB-KW"/>
</dbReference>
<dbReference type="GO" id="GO:0016020">
    <property type="term" value="C:membrane"/>
    <property type="evidence" value="ECO:0007669"/>
    <property type="project" value="InterPro"/>
</dbReference>
<dbReference type="SMART" id="SM00603">
    <property type="entry name" value="LCCL"/>
    <property type="match status" value="4"/>
</dbReference>
<dbReference type="Proteomes" id="UP000028837">
    <property type="component" value="Unassembled WGS sequence"/>
</dbReference>
<dbReference type="CDD" id="cd02899">
    <property type="entry name" value="PLAT_SR"/>
    <property type="match status" value="1"/>
</dbReference>
<proteinExistence type="predicted"/>
<dbReference type="Pfam" id="PF03815">
    <property type="entry name" value="LCCL"/>
    <property type="match status" value="4"/>
</dbReference>
<dbReference type="PIRSF" id="PIRSF037512">
    <property type="entry name" value="PxSR"/>
    <property type="match status" value="1"/>
</dbReference>
<reference evidence="7 8" key="1">
    <citation type="submission" date="2014-02" db="EMBL/GenBank/DDBJ databases">
        <authorList>
            <person name="Sibley D."/>
            <person name="Venepally P."/>
            <person name="Karamycheva S."/>
            <person name="Hadjithomas M."/>
            <person name="Khan A."/>
            <person name="Brunk B."/>
            <person name="Roos D."/>
            <person name="Caler E."/>
            <person name="Lorenzi H."/>
        </authorList>
    </citation>
    <scope>NUCLEOTIDE SEQUENCE [LARGE SCALE GENOMIC DNA]</scope>
    <source>
        <strain evidence="7 8">GAB2-2007-GAL-DOM2</strain>
    </source>
</reference>
<evidence type="ECO:0000256" key="2">
    <source>
        <dbReference type="PROSITE-ProRule" id="PRU00152"/>
    </source>
</evidence>
<evidence type="ECO:0000259" key="4">
    <source>
        <dbReference type="PROSITE" id="PS50095"/>
    </source>
</evidence>
<feature type="domain" description="SRCR" evidence="5">
    <location>
        <begin position="395"/>
        <end position="508"/>
    </location>
</feature>
<evidence type="ECO:0000313" key="8">
    <source>
        <dbReference type="Proteomes" id="UP000028837"/>
    </source>
</evidence>
<dbReference type="PROSITE" id="PS50287">
    <property type="entry name" value="SRCR_2"/>
    <property type="match status" value="2"/>
</dbReference>
<dbReference type="PROSITE" id="PS50820">
    <property type="entry name" value="LCCL"/>
    <property type="match status" value="4"/>
</dbReference>
<dbReference type="AlphaFoldDB" id="A0A086JFL9"/>
<dbReference type="EC" id="3.4.21.84" evidence="7"/>
<dbReference type="SMART" id="SM00202">
    <property type="entry name" value="SR"/>
    <property type="match status" value="2"/>
</dbReference>
<dbReference type="InterPro" id="IPR013320">
    <property type="entry name" value="ConA-like_dom_sf"/>
</dbReference>
<dbReference type="InterPro" id="IPR051957">
    <property type="entry name" value="CRISP-LCCL_domain"/>
</dbReference>
<dbReference type="InterPro" id="IPR036772">
    <property type="entry name" value="SRCR-like_dom_sf"/>
</dbReference>
<dbReference type="InterPro" id="IPR004043">
    <property type="entry name" value="LCCL"/>
</dbReference>
<evidence type="ECO:0000313" key="7">
    <source>
        <dbReference type="EMBL" id="KFG30937.1"/>
    </source>
</evidence>
<feature type="domain" description="LCCL" evidence="6">
    <location>
        <begin position="1137"/>
        <end position="1226"/>
    </location>
</feature>
<gene>
    <name evidence="7" type="ORF">TGDOM2_263410</name>
</gene>
<dbReference type="SUPFAM" id="SSF69848">
    <property type="entry name" value="LCCL domain"/>
    <property type="match status" value="4"/>
</dbReference>
<comment type="caution">
    <text evidence="2">Lacks conserved residue(s) required for the propagation of feature annotation.</text>
</comment>
<dbReference type="VEuPathDB" id="ToxoDB:TGDOM2_263410"/>
<dbReference type="SMART" id="SM00308">
    <property type="entry name" value="LH2"/>
    <property type="match status" value="1"/>
</dbReference>
<dbReference type="InterPro" id="IPR036609">
    <property type="entry name" value="LCCL_sf"/>
</dbReference>
<keyword evidence="7" id="KW-0675">Receptor</keyword>
<dbReference type="SUPFAM" id="SSF49899">
    <property type="entry name" value="Concanavalin A-like lectins/glucanases"/>
    <property type="match status" value="1"/>
</dbReference>
<dbReference type="SUPFAM" id="SSF49723">
    <property type="entry name" value="Lipase/lipooxygenase domain (PLAT/LH2 domain)"/>
    <property type="match status" value="1"/>
</dbReference>
<evidence type="ECO:0000256" key="1">
    <source>
        <dbReference type="ARBA" id="ARBA00023157"/>
    </source>
</evidence>
<feature type="signal peptide" evidence="3">
    <location>
        <begin position="1"/>
        <end position="24"/>
    </location>
</feature>
<comment type="caution">
    <text evidence="7">The sequence shown here is derived from an EMBL/GenBank/DDBJ whole genome shotgun (WGS) entry which is preliminary data.</text>
</comment>
<feature type="domain" description="LCCL" evidence="6">
    <location>
        <begin position="659"/>
        <end position="758"/>
    </location>
</feature>
<dbReference type="Gene3D" id="3.10.250.10">
    <property type="entry name" value="SRCR-like domain"/>
    <property type="match status" value="2"/>
</dbReference>
<dbReference type="Gene3D" id="2.60.120.200">
    <property type="match status" value="1"/>
</dbReference>
<evidence type="ECO:0000259" key="5">
    <source>
        <dbReference type="PROSITE" id="PS50287"/>
    </source>
</evidence>
<dbReference type="PROSITE" id="PS50095">
    <property type="entry name" value="PLAT"/>
    <property type="match status" value="1"/>
</dbReference>
<keyword evidence="3" id="KW-0732">Signal</keyword>
<feature type="chain" id="PRO_5001808279" evidence="3">
    <location>
        <begin position="25"/>
        <end position="1251"/>
    </location>
</feature>
<keyword evidence="7" id="KW-0378">Hydrolase</keyword>
<dbReference type="PANTHER" id="PTHR31331:SF1">
    <property type="entry name" value="CYSTEINE RICH SECRETORY PROTEIN LCCL DOMAIN CONTAINING 2"/>
    <property type="match status" value="1"/>
</dbReference>
<evidence type="ECO:0000256" key="3">
    <source>
        <dbReference type="SAM" id="SignalP"/>
    </source>
</evidence>
<dbReference type="OrthoDB" id="536948at2759"/>
<dbReference type="SUPFAM" id="SSF56487">
    <property type="entry name" value="SRCR-like"/>
    <property type="match status" value="2"/>
</dbReference>
<dbReference type="Gene3D" id="2.170.130.20">
    <property type="entry name" value="LCCL-like domain"/>
    <property type="match status" value="4"/>
</dbReference>
<dbReference type="Gene3D" id="2.60.60.20">
    <property type="entry name" value="PLAT/LH2 domain"/>
    <property type="match status" value="1"/>
</dbReference>
<feature type="domain" description="LCCL" evidence="6">
    <location>
        <begin position="274"/>
        <end position="357"/>
    </location>
</feature>
<evidence type="ECO:0000259" key="6">
    <source>
        <dbReference type="PROSITE" id="PS50820"/>
    </source>
</evidence>
<protein>
    <submittedName>
        <fullName evidence="7">Scavenger receptor cysteine-rich domain-containing protein</fullName>
        <ecNumber evidence="7">3.4.21.84</ecNumber>
    </submittedName>
</protein>
<dbReference type="Pfam" id="PF13385">
    <property type="entry name" value="Laminin_G_3"/>
    <property type="match status" value="1"/>
</dbReference>
<dbReference type="PANTHER" id="PTHR31331">
    <property type="entry name" value="LCCL DOMAIN PROTEIN (AFU_ORTHOLOGUE AFUA_5G08630)"/>
    <property type="match status" value="1"/>
</dbReference>
<dbReference type="Pfam" id="PF00530">
    <property type="entry name" value="SRCR"/>
    <property type="match status" value="2"/>
</dbReference>
<feature type="domain" description="SRCR" evidence="5">
    <location>
        <begin position="520"/>
        <end position="633"/>
    </location>
</feature>
<name>A0A086JFL9_TOXGO</name>
<organism evidence="7 8">
    <name type="scientific">Toxoplasma gondii GAB2-2007-GAL-DOM2</name>
    <dbReference type="NCBI Taxonomy" id="1130820"/>
    <lineage>
        <taxon>Eukaryota</taxon>
        <taxon>Sar</taxon>
        <taxon>Alveolata</taxon>
        <taxon>Apicomplexa</taxon>
        <taxon>Conoidasida</taxon>
        <taxon>Coccidia</taxon>
        <taxon>Eucoccidiorida</taxon>
        <taxon>Eimeriorina</taxon>
        <taxon>Sarcocystidae</taxon>
        <taxon>Toxoplasma</taxon>
    </lineage>
</organism>
<dbReference type="InterPro" id="IPR036392">
    <property type="entry name" value="PLAT/LH2_dom_sf"/>
</dbReference>
<dbReference type="InterPro" id="IPR001190">
    <property type="entry name" value="SRCR"/>
</dbReference>